<protein>
    <submittedName>
        <fullName evidence="1">Uncharacterized protein</fullName>
    </submittedName>
</protein>
<sequence>MILKLFAGPKVELKVKLAEVSRKEDQLPALQFERCEIAVWVECVYSARLHSHDSTSELYSCIKGKYQTKLFSQLTNAAEVI</sequence>
<dbReference type="Proteomes" id="UP000593567">
    <property type="component" value="Unassembled WGS sequence"/>
</dbReference>
<keyword evidence="2" id="KW-1185">Reference proteome</keyword>
<proteinExistence type="predicted"/>
<gene>
    <name evidence="1" type="ORF">EB796_000017</name>
</gene>
<dbReference type="EMBL" id="VXIV02000005">
    <property type="protein sequence ID" value="KAF6041674.1"/>
    <property type="molecule type" value="Genomic_DNA"/>
</dbReference>
<accession>A0A7J7KU21</accession>
<evidence type="ECO:0000313" key="1">
    <source>
        <dbReference type="EMBL" id="KAF6041674.1"/>
    </source>
</evidence>
<comment type="caution">
    <text evidence="1">The sequence shown here is derived from an EMBL/GenBank/DDBJ whole genome shotgun (WGS) entry which is preliminary data.</text>
</comment>
<reference evidence="1" key="1">
    <citation type="submission" date="2020-06" db="EMBL/GenBank/DDBJ databases">
        <title>Draft genome of Bugula neritina, a colonial animal packing powerful symbionts and potential medicines.</title>
        <authorList>
            <person name="Rayko M."/>
        </authorList>
    </citation>
    <scope>NUCLEOTIDE SEQUENCE [LARGE SCALE GENOMIC DNA]</scope>
    <source>
        <strain evidence="1">Kwan_BN1</strain>
    </source>
</reference>
<organism evidence="1 2">
    <name type="scientific">Bugula neritina</name>
    <name type="common">Brown bryozoan</name>
    <name type="synonym">Sertularia neritina</name>
    <dbReference type="NCBI Taxonomy" id="10212"/>
    <lineage>
        <taxon>Eukaryota</taxon>
        <taxon>Metazoa</taxon>
        <taxon>Spiralia</taxon>
        <taxon>Lophotrochozoa</taxon>
        <taxon>Bryozoa</taxon>
        <taxon>Gymnolaemata</taxon>
        <taxon>Cheilostomatida</taxon>
        <taxon>Flustrina</taxon>
        <taxon>Buguloidea</taxon>
        <taxon>Bugulidae</taxon>
        <taxon>Bugula</taxon>
    </lineage>
</organism>
<dbReference type="AlphaFoldDB" id="A0A7J7KU21"/>
<evidence type="ECO:0000313" key="2">
    <source>
        <dbReference type="Proteomes" id="UP000593567"/>
    </source>
</evidence>
<name>A0A7J7KU21_BUGNE</name>